<feature type="domain" description="Flagellar basal body rod protein N-terminal" evidence="7">
    <location>
        <begin position="20"/>
        <end position="38"/>
    </location>
</feature>
<dbReference type="InterPro" id="IPR001444">
    <property type="entry name" value="Flag_bb_rod_N"/>
</dbReference>
<dbReference type="RefSeq" id="WP_015326348.1">
    <property type="nucleotide sequence ID" value="NC_019978.1"/>
</dbReference>
<dbReference type="InterPro" id="IPR006300">
    <property type="entry name" value="FlgB"/>
</dbReference>
<dbReference type="Pfam" id="PF00460">
    <property type="entry name" value="Flg_bb_rod"/>
    <property type="match status" value="1"/>
</dbReference>
<accession>L0K5R0</accession>
<evidence type="ECO:0000256" key="6">
    <source>
        <dbReference type="PIRNR" id="PIRNR002889"/>
    </source>
</evidence>
<comment type="function">
    <text evidence="5 6">Structural component of flagellum, the bacterial motility apparatus. Part of the rod structure of flagellar basal body.</text>
</comment>
<comment type="similarity">
    <text evidence="2 6">Belongs to the flagella basal body rod proteins family.</text>
</comment>
<keyword evidence="4 6" id="KW-0975">Bacterial flagellum</keyword>
<dbReference type="Proteomes" id="UP000010880">
    <property type="component" value="Chromosome"/>
</dbReference>
<protein>
    <recommendedName>
        <fullName evidence="3 6">Flagellar basal body rod protein FlgB</fullName>
    </recommendedName>
</protein>
<keyword evidence="8" id="KW-0966">Cell projection</keyword>
<sequence length="134" mass="14835">MDLFGQNFDLLQKSLDGLSTRHKAISSNIANVDTPGYKRRKVNFKEQLTKALDGNNNLAITDKSHISLNSRSISSVEPKVSIEEDTKIRSDGNNVSIDAEMANLAKNTLEYQATIKQLSNQFGRLNLVIKKGGK</sequence>
<evidence type="ECO:0000313" key="9">
    <source>
        <dbReference type="Proteomes" id="UP000010880"/>
    </source>
</evidence>
<dbReference type="NCBIfam" id="TIGR01396">
    <property type="entry name" value="FlgB"/>
    <property type="match status" value="1"/>
</dbReference>
<keyword evidence="8" id="KW-0282">Flagellum</keyword>
<dbReference type="KEGG" id="hhl:Halha_0649"/>
<name>L0K5R0_HALHC</name>
<evidence type="ECO:0000256" key="5">
    <source>
        <dbReference type="ARBA" id="ARBA00024934"/>
    </source>
</evidence>
<evidence type="ECO:0000259" key="7">
    <source>
        <dbReference type="Pfam" id="PF00460"/>
    </source>
</evidence>
<dbReference type="PATRIC" id="fig|748449.3.peg.607"/>
<evidence type="ECO:0000256" key="4">
    <source>
        <dbReference type="ARBA" id="ARBA00023143"/>
    </source>
</evidence>
<organism evidence="8 9">
    <name type="scientific">Halobacteroides halobius (strain ATCC 35273 / DSM 5150 / MD-1)</name>
    <dbReference type="NCBI Taxonomy" id="748449"/>
    <lineage>
        <taxon>Bacteria</taxon>
        <taxon>Bacillati</taxon>
        <taxon>Bacillota</taxon>
        <taxon>Clostridia</taxon>
        <taxon>Halanaerobiales</taxon>
        <taxon>Halobacteroidaceae</taxon>
        <taxon>Halobacteroides</taxon>
    </lineage>
</organism>
<dbReference type="AlphaFoldDB" id="L0K5R0"/>
<dbReference type="PANTHER" id="PTHR30435">
    <property type="entry name" value="FLAGELLAR PROTEIN"/>
    <property type="match status" value="1"/>
</dbReference>
<reference evidence="9" key="1">
    <citation type="submission" date="2012-02" db="EMBL/GenBank/DDBJ databases">
        <title>The complete genome of Halobacteroides halobius DSM 5150.</title>
        <authorList>
            <person name="Lucas S."/>
            <person name="Copeland A."/>
            <person name="Lapidus A."/>
            <person name="Glavina del Rio T."/>
            <person name="Dalin E."/>
            <person name="Tice H."/>
            <person name="Bruce D."/>
            <person name="Goodwin L."/>
            <person name="Pitluck S."/>
            <person name="Peters L."/>
            <person name="Mikhailova N."/>
            <person name="Gu W."/>
            <person name="Kyrpides N."/>
            <person name="Mavromatis K."/>
            <person name="Ivanova N."/>
            <person name="Brettin T."/>
            <person name="Detter J.C."/>
            <person name="Han C."/>
            <person name="Larimer F."/>
            <person name="Land M."/>
            <person name="Hauser L."/>
            <person name="Markowitz V."/>
            <person name="Cheng J.-F."/>
            <person name="Hugenholtz P."/>
            <person name="Woyke T."/>
            <person name="Wu D."/>
            <person name="Tindall B."/>
            <person name="Pomrenke H."/>
            <person name="Brambilla E."/>
            <person name="Klenk H.-P."/>
            <person name="Eisen J.A."/>
        </authorList>
    </citation>
    <scope>NUCLEOTIDE SEQUENCE [LARGE SCALE GENOMIC DNA]</scope>
    <source>
        <strain evidence="9">ATCC 35273 / DSM 5150 / MD-1</strain>
    </source>
</reference>
<dbReference type="EMBL" id="CP003359">
    <property type="protein sequence ID" value="AGB40622.1"/>
    <property type="molecule type" value="Genomic_DNA"/>
</dbReference>
<comment type="subunit">
    <text evidence="6">The basal body constitutes a major portion of the flagellar organelle and consists of a number of rings mounted on a central rod.</text>
</comment>
<gene>
    <name evidence="8" type="ordered locus">Halha_0649</name>
</gene>
<dbReference type="PANTHER" id="PTHR30435:SF12">
    <property type="entry name" value="FLAGELLAR BASAL BODY ROD PROTEIN FLGB"/>
    <property type="match status" value="1"/>
</dbReference>
<dbReference type="OrthoDB" id="9792068at2"/>
<evidence type="ECO:0000313" key="8">
    <source>
        <dbReference type="EMBL" id="AGB40622.1"/>
    </source>
</evidence>
<keyword evidence="9" id="KW-1185">Reference proteome</keyword>
<dbReference type="GO" id="GO:0071978">
    <property type="term" value="P:bacterial-type flagellum-dependent swarming motility"/>
    <property type="evidence" value="ECO:0007669"/>
    <property type="project" value="TreeGrafter"/>
</dbReference>
<comment type="subcellular location">
    <subcellularLocation>
        <location evidence="1 6">Bacterial flagellum basal body</location>
    </subcellularLocation>
</comment>
<proteinExistence type="inferred from homology"/>
<dbReference type="GO" id="GO:0030694">
    <property type="term" value="C:bacterial-type flagellum basal body, rod"/>
    <property type="evidence" value="ECO:0007669"/>
    <property type="project" value="InterPro"/>
</dbReference>
<dbReference type="PIRSF" id="PIRSF002889">
    <property type="entry name" value="Rod_FlgB"/>
    <property type="match status" value="1"/>
</dbReference>
<evidence type="ECO:0000256" key="3">
    <source>
        <dbReference type="ARBA" id="ARBA00014376"/>
    </source>
</evidence>
<dbReference type="STRING" id="748449.Halha_0649"/>
<dbReference type="HOGENOM" id="CLU_125463_3_1_9"/>
<keyword evidence="8" id="KW-0969">Cilium</keyword>
<dbReference type="eggNOG" id="COG1815">
    <property type="taxonomic scope" value="Bacteria"/>
</dbReference>
<evidence type="ECO:0000256" key="2">
    <source>
        <dbReference type="ARBA" id="ARBA00009677"/>
    </source>
</evidence>
<evidence type="ECO:0000256" key="1">
    <source>
        <dbReference type="ARBA" id="ARBA00004117"/>
    </source>
</evidence>